<dbReference type="Proteomes" id="UP000225277">
    <property type="component" value="Unassembled WGS sequence"/>
</dbReference>
<dbReference type="PANTHER" id="PTHR33938">
    <property type="entry name" value="FERULOYL ESTERASE B-RELATED"/>
    <property type="match status" value="1"/>
</dbReference>
<evidence type="ECO:0000256" key="3">
    <source>
        <dbReference type="ARBA" id="ARBA00022651"/>
    </source>
</evidence>
<keyword evidence="7" id="KW-0106">Calcium</keyword>
<dbReference type="EC" id="3.1.1.-" evidence="10"/>
<keyword evidence="3" id="KW-0624">Polysaccharide degradation</keyword>
<organism evidence="11 12">
    <name type="scientific">Ramularia collo-cygni</name>
    <dbReference type="NCBI Taxonomy" id="112498"/>
    <lineage>
        <taxon>Eukaryota</taxon>
        <taxon>Fungi</taxon>
        <taxon>Dikarya</taxon>
        <taxon>Ascomycota</taxon>
        <taxon>Pezizomycotina</taxon>
        <taxon>Dothideomycetes</taxon>
        <taxon>Dothideomycetidae</taxon>
        <taxon>Mycosphaerellales</taxon>
        <taxon>Mycosphaerellaceae</taxon>
        <taxon>Ramularia</taxon>
    </lineage>
</organism>
<evidence type="ECO:0000256" key="10">
    <source>
        <dbReference type="RuleBase" id="RU361238"/>
    </source>
</evidence>
<dbReference type="Pfam" id="PF07519">
    <property type="entry name" value="Tannase"/>
    <property type="match status" value="1"/>
</dbReference>
<sequence>MTPSYKKNSLLLALGSLAAAQQSIQYSNSACSDFASTFTYPNLTIYAGTSIPAGTNITLPYDDSPNSCGQPYQVVDTEICRLTMYVTTSSRSGIHMEAWLPSNWTGRFLATGNGGLNGCVGYADMAYGVSLGFASVGANNGHNGTTGEEFIIPDVLEDFVWRSLYTETVVGKAVTKAFYEEDYTKSYYLGCSTGGRQGFKMAQSYPDLFDGIVAGAPALTFNNLTVFSGSFYPKTGSNTSETYLSPAEWALVQQDVMKQCDGLDGVEDNIIEAPELCTYTPVGLQCPSTATNTSSCLTSAQIKTVSAVLSDLHGENGALIYPRLQPGVEVAASRILLTGQPFSYTADWFRYAILNDTTWDPATLDSATAAYAASVNPFNVETWEGDLSAYRDRGGKLLHYHGQADPLIPSTNSPRYYEHVVTTMGAPPSELDEFYRFFRVGGMGHCRGGNGAWVIGSQGGASPEAQKNVLMRMVDWVEKGSDAAPESVTGVKFVNDDPTKGVDFERKHCKYPLRNRCKDPANYKSADAWECVV</sequence>
<evidence type="ECO:0000256" key="7">
    <source>
        <dbReference type="ARBA" id="ARBA00022837"/>
    </source>
</evidence>
<name>A0A2D3UNI3_9PEZI</name>
<dbReference type="GO" id="GO:0030600">
    <property type="term" value="F:feruloyl esterase activity"/>
    <property type="evidence" value="ECO:0007669"/>
    <property type="project" value="UniProtKB-EC"/>
</dbReference>
<evidence type="ECO:0000256" key="9">
    <source>
        <dbReference type="ARBA" id="ARBA00034075"/>
    </source>
</evidence>
<evidence type="ECO:0000256" key="1">
    <source>
        <dbReference type="ARBA" id="ARBA00006249"/>
    </source>
</evidence>
<dbReference type="SUPFAM" id="SSF53474">
    <property type="entry name" value="alpha/beta-Hydrolases"/>
    <property type="match status" value="1"/>
</dbReference>
<evidence type="ECO:0000313" key="12">
    <source>
        <dbReference type="Proteomes" id="UP000225277"/>
    </source>
</evidence>
<dbReference type="GO" id="GO:0046872">
    <property type="term" value="F:metal ion binding"/>
    <property type="evidence" value="ECO:0007669"/>
    <property type="project" value="UniProtKB-KW"/>
</dbReference>
<dbReference type="GeneID" id="35606600"/>
<comment type="similarity">
    <text evidence="1 10">Belongs to the tannase family.</text>
</comment>
<accession>A0A2D3UNI3</accession>
<keyword evidence="5 10" id="KW-0732">Signal</keyword>
<keyword evidence="4" id="KW-0479">Metal-binding</keyword>
<proteinExistence type="inferred from homology"/>
<keyword evidence="3" id="KW-0858">Xylan degradation</keyword>
<dbReference type="RefSeq" id="XP_023621895.1">
    <property type="nucleotide sequence ID" value="XM_023766127.1"/>
</dbReference>
<evidence type="ECO:0000313" key="11">
    <source>
        <dbReference type="EMBL" id="CZT14998.1"/>
    </source>
</evidence>
<evidence type="ECO:0000256" key="2">
    <source>
        <dbReference type="ARBA" id="ARBA00022487"/>
    </source>
</evidence>
<keyword evidence="3" id="KW-0119">Carbohydrate metabolism</keyword>
<dbReference type="InterPro" id="IPR029058">
    <property type="entry name" value="AB_hydrolase_fold"/>
</dbReference>
<keyword evidence="2" id="KW-0719">Serine esterase</keyword>
<evidence type="ECO:0000256" key="4">
    <source>
        <dbReference type="ARBA" id="ARBA00022723"/>
    </source>
</evidence>
<dbReference type="PANTHER" id="PTHR33938:SF15">
    <property type="entry name" value="FERULOYL ESTERASE B-RELATED"/>
    <property type="match status" value="1"/>
</dbReference>
<dbReference type="GO" id="GO:0045493">
    <property type="term" value="P:xylan catabolic process"/>
    <property type="evidence" value="ECO:0007669"/>
    <property type="project" value="UniProtKB-KW"/>
</dbReference>
<evidence type="ECO:0000256" key="8">
    <source>
        <dbReference type="ARBA" id="ARBA00023157"/>
    </source>
</evidence>
<keyword evidence="8" id="KW-1015">Disulfide bond</keyword>
<dbReference type="EMBL" id="FJUY01000001">
    <property type="protein sequence ID" value="CZT14998.1"/>
    <property type="molecule type" value="Genomic_DNA"/>
</dbReference>
<comment type="catalytic activity">
    <reaction evidence="9">
        <text>feruloyl-polysaccharide + H2O = ferulate + polysaccharide.</text>
        <dbReference type="EC" id="3.1.1.73"/>
    </reaction>
</comment>
<feature type="signal peptide" evidence="10">
    <location>
        <begin position="1"/>
        <end position="20"/>
    </location>
</feature>
<dbReference type="OrthoDB" id="3039123at2759"/>
<dbReference type="AlphaFoldDB" id="A0A2D3UNI3"/>
<reference evidence="11 12" key="1">
    <citation type="submission" date="2016-03" db="EMBL/GenBank/DDBJ databases">
        <authorList>
            <person name="Ploux O."/>
        </authorList>
    </citation>
    <scope>NUCLEOTIDE SEQUENCE [LARGE SCALE GENOMIC DNA]</scope>
    <source>
        <strain evidence="11 12">URUG2</strain>
    </source>
</reference>
<keyword evidence="12" id="KW-1185">Reference proteome</keyword>
<evidence type="ECO:0000256" key="5">
    <source>
        <dbReference type="ARBA" id="ARBA00022729"/>
    </source>
</evidence>
<dbReference type="InterPro" id="IPR011118">
    <property type="entry name" value="Tannase/feruloyl_esterase"/>
</dbReference>
<gene>
    <name evidence="11" type="ORF">RCC_12040</name>
</gene>
<dbReference type="Gene3D" id="3.40.50.1820">
    <property type="entry name" value="alpha/beta hydrolase"/>
    <property type="match status" value="1"/>
</dbReference>
<evidence type="ECO:0000256" key="6">
    <source>
        <dbReference type="ARBA" id="ARBA00022801"/>
    </source>
</evidence>
<feature type="chain" id="PRO_5013429305" description="Carboxylic ester hydrolase" evidence="10">
    <location>
        <begin position="21"/>
        <end position="533"/>
    </location>
</feature>
<protein>
    <recommendedName>
        <fullName evidence="10">Carboxylic ester hydrolase</fullName>
        <ecNumber evidence="10">3.1.1.-</ecNumber>
    </recommendedName>
</protein>
<keyword evidence="6 10" id="KW-0378">Hydrolase</keyword>